<dbReference type="InterPro" id="IPR041622">
    <property type="entry name" value="SLATT_fungi"/>
</dbReference>
<dbReference type="Pfam" id="PF18142">
    <property type="entry name" value="SLATT_fungal"/>
    <property type="match status" value="1"/>
</dbReference>
<feature type="domain" description="SMODS and SLOG-associating 2TM effector" evidence="3">
    <location>
        <begin position="104"/>
        <end position="222"/>
    </location>
</feature>
<dbReference type="OrthoDB" id="4472872at2759"/>
<name>A0A0D1XHE9_9PEZI</name>
<keyword evidence="2" id="KW-0472">Membrane</keyword>
<feature type="region of interest" description="Disordered" evidence="1">
    <location>
        <begin position="34"/>
        <end position="59"/>
    </location>
</feature>
<dbReference type="PANTHER" id="PTHR38793">
    <property type="entry name" value="SLATT_FUNGAL DOMAIN-CONTAINING PROTEIN-RELATED"/>
    <property type="match status" value="1"/>
</dbReference>
<proteinExistence type="predicted"/>
<feature type="transmembrane region" description="Helical" evidence="2">
    <location>
        <begin position="118"/>
        <end position="143"/>
    </location>
</feature>
<feature type="region of interest" description="Disordered" evidence="1">
    <location>
        <begin position="375"/>
        <end position="397"/>
    </location>
</feature>
<keyword evidence="2" id="KW-0812">Transmembrane</keyword>
<dbReference type="EMBL" id="KN847553">
    <property type="protein sequence ID" value="KIW01651.1"/>
    <property type="molecule type" value="Genomic_DNA"/>
</dbReference>
<evidence type="ECO:0000259" key="3">
    <source>
        <dbReference type="Pfam" id="PF18142"/>
    </source>
</evidence>
<evidence type="ECO:0000313" key="4">
    <source>
        <dbReference type="EMBL" id="KIW01651.1"/>
    </source>
</evidence>
<dbReference type="PANTHER" id="PTHR38793:SF3">
    <property type="entry name" value="SMODS AND SLOG-ASSOCIATING 2TM EFFECTOR DOMAIN-CONTAINING PROTEIN"/>
    <property type="match status" value="1"/>
</dbReference>
<evidence type="ECO:0000313" key="5">
    <source>
        <dbReference type="Proteomes" id="UP000053259"/>
    </source>
</evidence>
<sequence>MSDHPTGKQSIFQTLQSVLPVYNPLHKHRDEENTIGAEPASTLPANLTDPPQDEKTRKTDGFDIASSQLTLFRSLVGIENPPGLHTSSFFRSGRPAPNVGIYARVISAESKAAHSYKLFSAFISFCIGAQVLVAACLTALGAGNASHKAVTAFGALNTVLAGFMAYFKGSGLPNRLKYYQNEWTKLREYIEQRERDFCRKECQLDLESEILVIERMYEDIKSDIEANTPDSFVSVRDISKRGGGVNPGPSLARGTSMVIDTAADRIHDRVVVPTERSVAGLKRNLSYQSSHLGDKVSEKVACYGDRYNEKITSYFVPYQEKAAAYNDKITGLAEKAASYNDKIAHLDERVHGYASRVSNFVEKPHSVGVTIDSTRIESPQSREVAEKGNGHESVSGP</sequence>
<keyword evidence="5" id="KW-1185">Reference proteome</keyword>
<organism evidence="4 5">
    <name type="scientific">Verruconis gallopava</name>
    <dbReference type="NCBI Taxonomy" id="253628"/>
    <lineage>
        <taxon>Eukaryota</taxon>
        <taxon>Fungi</taxon>
        <taxon>Dikarya</taxon>
        <taxon>Ascomycota</taxon>
        <taxon>Pezizomycotina</taxon>
        <taxon>Dothideomycetes</taxon>
        <taxon>Pleosporomycetidae</taxon>
        <taxon>Venturiales</taxon>
        <taxon>Sympoventuriaceae</taxon>
        <taxon>Verruconis</taxon>
    </lineage>
</organism>
<dbReference type="NCBIfam" id="NF033635">
    <property type="entry name" value="SLATT_fungal"/>
    <property type="match status" value="1"/>
</dbReference>
<keyword evidence="2" id="KW-1133">Transmembrane helix</keyword>
<dbReference type="AlphaFoldDB" id="A0A0D1XHE9"/>
<protein>
    <recommendedName>
        <fullName evidence="3">SMODS and SLOG-associating 2TM effector domain-containing protein</fullName>
    </recommendedName>
</protein>
<reference evidence="4 5" key="1">
    <citation type="submission" date="2015-01" db="EMBL/GenBank/DDBJ databases">
        <title>The Genome Sequence of Ochroconis gallopava CBS43764.</title>
        <authorList>
            <consortium name="The Broad Institute Genomics Platform"/>
            <person name="Cuomo C."/>
            <person name="de Hoog S."/>
            <person name="Gorbushina A."/>
            <person name="Stielow B."/>
            <person name="Teixiera M."/>
            <person name="Abouelleil A."/>
            <person name="Chapman S.B."/>
            <person name="Priest M."/>
            <person name="Young S.K."/>
            <person name="Wortman J."/>
            <person name="Nusbaum C."/>
            <person name="Birren B."/>
        </authorList>
    </citation>
    <scope>NUCLEOTIDE SEQUENCE [LARGE SCALE GENOMIC DNA]</scope>
    <source>
        <strain evidence="4 5">CBS 43764</strain>
    </source>
</reference>
<dbReference type="HOGENOM" id="CLU_694840_0_0_1"/>
<dbReference type="VEuPathDB" id="FungiDB:PV09_06836"/>
<dbReference type="RefSeq" id="XP_016211520.1">
    <property type="nucleotide sequence ID" value="XM_016360534.1"/>
</dbReference>
<evidence type="ECO:0000256" key="2">
    <source>
        <dbReference type="SAM" id="Phobius"/>
    </source>
</evidence>
<dbReference type="InParanoid" id="A0A0D1XHE9"/>
<dbReference type="GeneID" id="27314809"/>
<gene>
    <name evidence="4" type="ORF">PV09_06836</name>
</gene>
<evidence type="ECO:0000256" key="1">
    <source>
        <dbReference type="SAM" id="MobiDB-lite"/>
    </source>
</evidence>
<accession>A0A0D1XHE9</accession>
<dbReference type="Proteomes" id="UP000053259">
    <property type="component" value="Unassembled WGS sequence"/>
</dbReference>
<feature type="transmembrane region" description="Helical" evidence="2">
    <location>
        <begin position="149"/>
        <end position="167"/>
    </location>
</feature>